<feature type="compositionally biased region" description="Acidic residues" evidence="1">
    <location>
        <begin position="124"/>
        <end position="134"/>
    </location>
</feature>
<proteinExistence type="predicted"/>
<keyword evidence="3" id="KW-1185">Reference proteome</keyword>
<evidence type="ECO:0000313" key="3">
    <source>
        <dbReference type="Proteomes" id="UP000308730"/>
    </source>
</evidence>
<sequence length="307" mass="33120">MPSPVPEPPTQGPGQVKRKLNMAFVPLLPPAEDVAPPPSQPEVLTQQTTQPPDPIELESALLGDEAAASLSSLDLLQSESEAETDNESSPHTSSTSHYHRRRLVPMYTGSPSSSTTPSLSSASDTDDMDTEDEPPSVVDGSSAPSSPMEREGSVATLDHDREYNDNPYFPSLLSLQTPRQHPMLADMCEIARPGQTPPLSSLYPLASQQGLGLDMDMDQKMRLEAIPSPSLVPPSPFSLYTPSPEVSVVTRGRPFFSRNASKLSLAASVNVGEDEDCVVMGQRRGLGLEPSLTRRKEEEGEVVKFES</sequence>
<evidence type="ECO:0000313" key="2">
    <source>
        <dbReference type="EMBL" id="THH27205.1"/>
    </source>
</evidence>
<dbReference type="Proteomes" id="UP000308730">
    <property type="component" value="Unassembled WGS sequence"/>
</dbReference>
<organism evidence="2 3">
    <name type="scientific">Antrodiella citrinella</name>
    <dbReference type="NCBI Taxonomy" id="2447956"/>
    <lineage>
        <taxon>Eukaryota</taxon>
        <taxon>Fungi</taxon>
        <taxon>Dikarya</taxon>
        <taxon>Basidiomycota</taxon>
        <taxon>Agaricomycotina</taxon>
        <taxon>Agaricomycetes</taxon>
        <taxon>Polyporales</taxon>
        <taxon>Steccherinaceae</taxon>
        <taxon>Antrodiella</taxon>
    </lineage>
</organism>
<dbReference type="OrthoDB" id="2802795at2759"/>
<feature type="compositionally biased region" description="Basic and acidic residues" evidence="1">
    <location>
        <begin position="148"/>
        <end position="164"/>
    </location>
</feature>
<accession>A0A4S4MNG9</accession>
<reference evidence="2 3" key="1">
    <citation type="submission" date="2019-02" db="EMBL/GenBank/DDBJ databases">
        <title>Genome sequencing of the rare red list fungi Antrodiella citrinella (Flaviporus citrinellus).</title>
        <authorList>
            <person name="Buettner E."/>
            <person name="Kellner H."/>
        </authorList>
    </citation>
    <scope>NUCLEOTIDE SEQUENCE [LARGE SCALE GENOMIC DNA]</scope>
    <source>
        <strain evidence="2 3">DSM 108506</strain>
    </source>
</reference>
<feature type="region of interest" description="Disordered" evidence="1">
    <location>
        <begin position="27"/>
        <end position="173"/>
    </location>
</feature>
<comment type="caution">
    <text evidence="2">The sequence shown here is derived from an EMBL/GenBank/DDBJ whole genome shotgun (WGS) entry which is preliminary data.</text>
</comment>
<gene>
    <name evidence="2" type="ORF">EUX98_g6981</name>
</gene>
<feature type="compositionally biased region" description="Low complexity" evidence="1">
    <location>
        <begin position="110"/>
        <end position="123"/>
    </location>
</feature>
<feature type="compositionally biased region" description="Low complexity" evidence="1">
    <location>
        <begin position="57"/>
        <end position="79"/>
    </location>
</feature>
<evidence type="ECO:0000256" key="1">
    <source>
        <dbReference type="SAM" id="MobiDB-lite"/>
    </source>
</evidence>
<dbReference type="AlphaFoldDB" id="A0A4S4MNG9"/>
<protein>
    <submittedName>
        <fullName evidence="2">Uncharacterized protein</fullName>
    </submittedName>
</protein>
<dbReference type="EMBL" id="SGPM01000271">
    <property type="protein sequence ID" value="THH27205.1"/>
    <property type="molecule type" value="Genomic_DNA"/>
</dbReference>
<name>A0A4S4MNG9_9APHY</name>